<keyword evidence="4" id="KW-1185">Reference proteome</keyword>
<keyword evidence="3" id="KW-0067">ATP-binding</keyword>
<keyword evidence="1" id="KW-0732">Signal</keyword>
<dbReference type="eggNOG" id="COG0715">
    <property type="taxonomic scope" value="Bacteria"/>
</dbReference>
<dbReference type="RefSeq" id="WP_017025555.1">
    <property type="nucleotide sequence ID" value="NZ_AJYK02000002.1"/>
</dbReference>
<protein>
    <submittedName>
        <fullName evidence="3">ABC transporter ATP-binding protein</fullName>
    </submittedName>
</protein>
<accession>A0A1E5E6K3</accession>
<name>A0A1E5E6K3_9VIBR</name>
<reference evidence="3 4" key="1">
    <citation type="journal article" date="2012" name="Science">
        <title>Ecological populations of bacteria act as socially cohesive units of antibiotic production and resistance.</title>
        <authorList>
            <person name="Cordero O.X."/>
            <person name="Wildschutte H."/>
            <person name="Kirkup B."/>
            <person name="Proehl S."/>
            <person name="Ngo L."/>
            <person name="Hussain F."/>
            <person name="Le Roux F."/>
            <person name="Mincer T."/>
            <person name="Polz M.F."/>
        </authorList>
    </citation>
    <scope>NUCLEOTIDE SEQUENCE [LARGE SCALE GENOMIC DNA]</scope>
    <source>
        <strain evidence="3 4">1S-45</strain>
    </source>
</reference>
<proteinExistence type="predicted"/>
<feature type="domain" description="SsuA/THI5-like" evidence="2">
    <location>
        <begin position="40"/>
        <end position="252"/>
    </location>
</feature>
<feature type="chain" id="PRO_5009174724" evidence="1">
    <location>
        <begin position="28"/>
        <end position="315"/>
    </location>
</feature>
<dbReference type="Pfam" id="PF09084">
    <property type="entry name" value="NMT1"/>
    <property type="match status" value="1"/>
</dbReference>
<evidence type="ECO:0000256" key="1">
    <source>
        <dbReference type="SAM" id="SignalP"/>
    </source>
</evidence>
<dbReference type="GO" id="GO:0005524">
    <property type="term" value="F:ATP binding"/>
    <property type="evidence" value="ECO:0007669"/>
    <property type="project" value="UniProtKB-KW"/>
</dbReference>
<dbReference type="InterPro" id="IPR015168">
    <property type="entry name" value="SsuA/THI5"/>
</dbReference>
<gene>
    <name evidence="3" type="ORF">A1QC_00295</name>
</gene>
<evidence type="ECO:0000313" key="3">
    <source>
        <dbReference type="EMBL" id="OEF30151.1"/>
    </source>
</evidence>
<evidence type="ECO:0000259" key="2">
    <source>
        <dbReference type="Pfam" id="PF09084"/>
    </source>
</evidence>
<dbReference type="Gene3D" id="3.40.190.10">
    <property type="entry name" value="Periplasmic binding protein-like II"/>
    <property type="match status" value="2"/>
</dbReference>
<dbReference type="EMBL" id="AJYK02000002">
    <property type="protein sequence ID" value="OEF30151.1"/>
    <property type="molecule type" value="Genomic_DNA"/>
</dbReference>
<dbReference type="AlphaFoldDB" id="A0A1E5E6K3"/>
<evidence type="ECO:0000313" key="4">
    <source>
        <dbReference type="Proteomes" id="UP000094070"/>
    </source>
</evidence>
<dbReference type="GO" id="GO:0009228">
    <property type="term" value="P:thiamine biosynthetic process"/>
    <property type="evidence" value="ECO:0007669"/>
    <property type="project" value="InterPro"/>
</dbReference>
<feature type="signal peptide" evidence="1">
    <location>
        <begin position="1"/>
        <end position="27"/>
    </location>
</feature>
<keyword evidence="3" id="KW-0547">Nucleotide-binding</keyword>
<dbReference type="InterPro" id="IPR027939">
    <property type="entry name" value="NMT1/THI5"/>
</dbReference>
<dbReference type="Proteomes" id="UP000094070">
    <property type="component" value="Unassembled WGS sequence"/>
</dbReference>
<dbReference type="STRING" id="1188252.A1QC_00295"/>
<dbReference type="PANTHER" id="PTHR31528">
    <property type="entry name" value="4-AMINO-5-HYDROXYMETHYL-2-METHYLPYRIMIDINE PHOSPHATE SYNTHASE THI11-RELATED"/>
    <property type="match status" value="1"/>
</dbReference>
<comment type="caution">
    <text evidence="3">The sequence shown here is derived from an EMBL/GenBank/DDBJ whole genome shotgun (WGS) entry which is preliminary data.</text>
</comment>
<dbReference type="SUPFAM" id="SSF53850">
    <property type="entry name" value="Periplasmic binding protein-like II"/>
    <property type="match status" value="1"/>
</dbReference>
<organism evidence="3 4">
    <name type="scientific">Vibrio rumoiensis 1S-45</name>
    <dbReference type="NCBI Taxonomy" id="1188252"/>
    <lineage>
        <taxon>Bacteria</taxon>
        <taxon>Pseudomonadati</taxon>
        <taxon>Pseudomonadota</taxon>
        <taxon>Gammaproteobacteria</taxon>
        <taxon>Vibrionales</taxon>
        <taxon>Vibrionaceae</taxon>
        <taxon>Vibrio</taxon>
    </lineage>
</organism>
<dbReference type="PANTHER" id="PTHR31528:SF3">
    <property type="entry name" value="THIAMINE BIOSYNTHESIS PROTEIN HI_0357-RELATED"/>
    <property type="match status" value="1"/>
</dbReference>
<sequence length="315" mass="35017">MFNKLIRLTHYTVLTCLLSFVSAPSFANDQLTVMLDWFVNPNHGPIIVAQQQGLFKKLGLDVEIQEPADPTMPPKLVAAGKVDMAVTYEPNFIMDLEAGLPLKRSATLIATPLNTILVLDNGKINSVKDLKGKTVGIAVAGTEDAMVGTMLRHSGLNLSDIKMVNVGWNLSSSLASGQVDAVWGGLRNFEPNQMALESINVKAFYPEENGVPNYEELVFVVNQNNKKQAEIIKFNQAITQATQYIVNHPKQAWQVFKSYDEKTLDTELNRRAWNDTLNRFALRPTATDTQGYQAFADFLFQNKVIKTAVNPVPYL</sequence>
<dbReference type="OrthoDB" id="5348911at2"/>